<keyword evidence="10" id="KW-0378">Hydrolase</keyword>
<dbReference type="STRING" id="1841481.ENSSLDP00000022417"/>
<evidence type="ECO:0000256" key="11">
    <source>
        <dbReference type="ARBA" id="ARBA00022884"/>
    </source>
</evidence>
<reference evidence="18" key="2">
    <citation type="submission" date="2025-09" db="UniProtKB">
        <authorList>
            <consortium name="Ensembl"/>
        </authorList>
    </citation>
    <scope>IDENTIFICATION</scope>
</reference>
<reference evidence="18" key="1">
    <citation type="submission" date="2025-08" db="UniProtKB">
        <authorList>
            <consortium name="Ensembl"/>
        </authorList>
    </citation>
    <scope>IDENTIFICATION</scope>
</reference>
<name>A0A3B4XZJ6_SERLL</name>
<dbReference type="Gene3D" id="3.40.50.300">
    <property type="entry name" value="P-loop containing nucleotide triphosphate hydrolases"/>
    <property type="match status" value="1"/>
</dbReference>
<dbReference type="Proteomes" id="UP000261360">
    <property type="component" value="Unplaced"/>
</dbReference>
<keyword evidence="8" id="KW-0488">Methylation</keyword>
<keyword evidence="11" id="KW-0694">RNA-binding</keyword>
<dbReference type="GeneID" id="111652815"/>
<dbReference type="GO" id="GO:0009214">
    <property type="term" value="P:cyclic nucleotide catabolic process"/>
    <property type="evidence" value="ECO:0007669"/>
    <property type="project" value="InterPro"/>
</dbReference>
<evidence type="ECO:0000256" key="5">
    <source>
        <dbReference type="ARBA" id="ARBA00011781"/>
    </source>
</evidence>
<proteinExistence type="inferred from homology"/>
<dbReference type="PANTHER" id="PTHR10156">
    <property type="entry name" value="2',3'-CYCLIC-NUCLEOTIDE 3'-PHOSPHODIESTERASE"/>
    <property type="match status" value="1"/>
</dbReference>
<dbReference type="GO" id="GO:0004113">
    <property type="term" value="F:2',3'-cyclic-nucleotide 3'-phosphodiesterase activity"/>
    <property type="evidence" value="ECO:0007669"/>
    <property type="project" value="UniProtKB-EC"/>
</dbReference>
<evidence type="ECO:0000256" key="16">
    <source>
        <dbReference type="SAM" id="MobiDB-lite"/>
    </source>
</evidence>
<keyword evidence="14" id="KW-0636">Prenylation</keyword>
<dbReference type="Pfam" id="PF05881">
    <property type="entry name" value="CNPase"/>
    <property type="match status" value="1"/>
</dbReference>
<dbReference type="CTD" id="1267"/>
<keyword evidence="9" id="KW-0597">Phosphoprotein</keyword>
<comment type="subcellular location">
    <subcellularLocation>
        <location evidence="2">Melanosome</location>
    </subcellularLocation>
    <subcellularLocation>
        <location evidence="3">Membrane</location>
        <topology evidence="3">Lipid-anchor</topology>
    </subcellularLocation>
</comment>
<evidence type="ECO:0000256" key="4">
    <source>
        <dbReference type="ARBA" id="ARBA00008662"/>
    </source>
</evidence>
<dbReference type="SUPFAM" id="SSF52540">
    <property type="entry name" value="P-loop containing nucleoside triphosphate hydrolases"/>
    <property type="match status" value="1"/>
</dbReference>
<comment type="function">
    <text evidence="15">Catalyzes the formation of 2'-nucleotide products from 2',3'-cyclic substrates. May participate in RNA metabolism in the myelinating cell, CNP is the third most abundant protein in central nervous system myelin.</text>
</comment>
<evidence type="ECO:0000256" key="6">
    <source>
        <dbReference type="ARBA" id="ARBA00012317"/>
    </source>
</evidence>
<dbReference type="InterPro" id="IPR009097">
    <property type="entry name" value="Cyclic_Pdiesterase"/>
</dbReference>
<evidence type="ECO:0000256" key="10">
    <source>
        <dbReference type="ARBA" id="ARBA00022801"/>
    </source>
</evidence>
<dbReference type="SUPFAM" id="SSF55144">
    <property type="entry name" value="LigT-like"/>
    <property type="match status" value="1"/>
</dbReference>
<evidence type="ECO:0000256" key="13">
    <source>
        <dbReference type="ARBA" id="ARBA00023288"/>
    </source>
</evidence>
<dbReference type="AlphaFoldDB" id="A0A3B4XZJ6"/>
<evidence type="ECO:0000313" key="18">
    <source>
        <dbReference type="Ensembl" id="ENSSLDP00000022417.1"/>
    </source>
</evidence>
<evidence type="ECO:0000256" key="15">
    <source>
        <dbReference type="ARBA" id="ARBA00045937"/>
    </source>
</evidence>
<dbReference type="OrthoDB" id="3231855at2759"/>
<dbReference type="RefSeq" id="XP_023258958.1">
    <property type="nucleotide sequence ID" value="XM_023403190.1"/>
</dbReference>
<dbReference type="GO" id="GO:0042470">
    <property type="term" value="C:melanosome"/>
    <property type="evidence" value="ECO:0007669"/>
    <property type="project" value="UniProtKB-SubCell"/>
</dbReference>
<evidence type="ECO:0000259" key="17">
    <source>
        <dbReference type="Pfam" id="PF05881"/>
    </source>
</evidence>
<evidence type="ECO:0000256" key="9">
    <source>
        <dbReference type="ARBA" id="ARBA00022553"/>
    </source>
</evidence>
<dbReference type="GO" id="GO:0016020">
    <property type="term" value="C:membrane"/>
    <property type="evidence" value="ECO:0007669"/>
    <property type="project" value="UniProtKB-SubCell"/>
</dbReference>
<feature type="compositionally biased region" description="Basic and acidic residues" evidence="16">
    <location>
        <begin position="235"/>
        <end position="246"/>
    </location>
</feature>
<keyword evidence="19" id="KW-1185">Reference proteome</keyword>
<dbReference type="Ensembl" id="ENSSLDT00000023139.1">
    <property type="protein sequence ID" value="ENSSLDP00000022417.1"/>
    <property type="gene ID" value="ENSSLDG00000017502.1"/>
</dbReference>
<evidence type="ECO:0000256" key="2">
    <source>
        <dbReference type="ARBA" id="ARBA00004223"/>
    </source>
</evidence>
<feature type="domain" description="Cyclic nucleotide phosphodiesterase catalytic" evidence="17">
    <location>
        <begin position="494"/>
        <end position="727"/>
    </location>
</feature>
<evidence type="ECO:0000313" key="19">
    <source>
        <dbReference type="Proteomes" id="UP000261360"/>
    </source>
</evidence>
<dbReference type="Pfam" id="PF13671">
    <property type="entry name" value="AAA_33"/>
    <property type="match status" value="1"/>
</dbReference>
<accession>A0A3B4XZJ6</accession>
<dbReference type="EC" id="3.1.4.37" evidence="6"/>
<organism evidence="18 19">
    <name type="scientific">Seriola lalandi dorsalis</name>
    <dbReference type="NCBI Taxonomy" id="1841481"/>
    <lineage>
        <taxon>Eukaryota</taxon>
        <taxon>Metazoa</taxon>
        <taxon>Chordata</taxon>
        <taxon>Craniata</taxon>
        <taxon>Vertebrata</taxon>
        <taxon>Euteleostomi</taxon>
        <taxon>Actinopterygii</taxon>
        <taxon>Neopterygii</taxon>
        <taxon>Teleostei</taxon>
        <taxon>Neoteleostei</taxon>
        <taxon>Acanthomorphata</taxon>
        <taxon>Carangaria</taxon>
        <taxon>Carangiformes</taxon>
        <taxon>Carangidae</taxon>
        <taxon>Seriola</taxon>
    </lineage>
</organism>
<evidence type="ECO:0000256" key="3">
    <source>
        <dbReference type="ARBA" id="ARBA00004635"/>
    </source>
</evidence>
<dbReference type="KEGG" id="slal:111652815"/>
<comment type="similarity">
    <text evidence="4">Belongs to the 2H phosphoesterase superfamily. CNPase family.</text>
</comment>
<evidence type="ECO:0000256" key="1">
    <source>
        <dbReference type="ARBA" id="ARBA00000610"/>
    </source>
</evidence>
<keyword evidence="12" id="KW-0472">Membrane</keyword>
<dbReference type="GeneTree" id="ENSGT00510000048410"/>
<dbReference type="InterPro" id="IPR047325">
    <property type="entry name" value="CNPase_cat"/>
</dbReference>
<evidence type="ECO:0000256" key="8">
    <source>
        <dbReference type="ARBA" id="ARBA00022481"/>
    </source>
</evidence>
<comment type="catalytic activity">
    <reaction evidence="1">
        <text>a nucleoside 2',3'-cyclic phosphate + H2O = a nucleoside 2'-phosphate + H(+)</text>
        <dbReference type="Rhea" id="RHEA:14489"/>
        <dbReference type="ChEBI" id="CHEBI:15377"/>
        <dbReference type="ChEBI" id="CHEBI:15378"/>
        <dbReference type="ChEBI" id="CHEBI:66954"/>
        <dbReference type="ChEBI" id="CHEBI:78552"/>
        <dbReference type="EC" id="3.1.4.37"/>
    </reaction>
</comment>
<evidence type="ECO:0000256" key="14">
    <source>
        <dbReference type="ARBA" id="ARBA00023289"/>
    </source>
</evidence>
<dbReference type="Gene3D" id="3.90.1740.10">
    <property type="entry name" value="2',3'-cyclic nucleotide 3'-phosphodiesterase superfamily"/>
    <property type="match status" value="1"/>
</dbReference>
<comment type="subunit">
    <text evidence="5">Exists as monomers and homodimers.</text>
</comment>
<feature type="compositionally biased region" description="Basic and acidic residues" evidence="16">
    <location>
        <begin position="262"/>
        <end position="302"/>
    </location>
</feature>
<dbReference type="PANTHER" id="PTHR10156:SF0">
    <property type="entry name" value="2',3'-CYCLIC-NUCLEOTIDE 3'-PHOSPHODIESTERASE"/>
    <property type="match status" value="1"/>
</dbReference>
<feature type="region of interest" description="Disordered" evidence="16">
    <location>
        <begin position="75"/>
        <end position="335"/>
    </location>
</feature>
<dbReference type="GO" id="GO:0003723">
    <property type="term" value="F:RNA binding"/>
    <property type="evidence" value="ECO:0007669"/>
    <property type="project" value="UniProtKB-KW"/>
</dbReference>
<sequence>MDTEKSSEVLDASETPQQEEAVMEKEVVSKLETPVESTEPEKPPAAGEETEQLAVNGHDTEIINIKETEELIVTENVTLSEEKTEIEIDDSLPNEKSETESVPGAVAPPEPDESSEKISDPVAALDTEPENSQPEQQPVPENDPEPLPVQTPLAESAPVPEPEKLAESVPEAELQEQTSPEPVTLPQPVETQPPSQEEKASEQVETEAELQNTMDTGAEEVAKDGEAANDVAAEPTKEGGEEKPAAAEKAAASETVLVAEVSSDKPTEAVALKEDGSGEKVKPAEDKKETEPEKSVESDTLKGAEAAAAAADDEVVKSEQNNAEPEKEEDTVPASGSLSFALLEREQTKNALRTSRTIVVLRGLPGSGKSFLARAIADAYKDHCSVICADDHGVKPENPESSADGYKALDEAVVACCSAGTASSVLVVVDDTNHTQDRLARLGEIAEAHHLVAIFLEPQTAWSSDLAQLTKKTRRGLEEAQLEAMKGPLEEVSIPFYFGWFLLSSVQDKVRCTSMDFLKTLDTLEAFKKHMIDFTGKAEKEVDLEQYFEAKGTLHCTTKFCDYGKAEGAKEYALKPTVKDFYGSTFELSLSALFVTPRTVGARVSLTEEQLLLWPDDAEKEAASVVPAAASLPLGSRAHVTLGCAEGVEPVQTGLDLLEILALQQEGQQGELVEEMELGSLTYYGEGRWLLSLREPICAPACFSSFYTRKELEPTKKEPEKKKKPKCSIL</sequence>
<dbReference type="InterPro" id="IPR008431">
    <property type="entry name" value="CNPase"/>
</dbReference>
<keyword evidence="13" id="KW-0449">Lipoprotein</keyword>
<evidence type="ECO:0000256" key="7">
    <source>
        <dbReference type="ARBA" id="ARBA00014478"/>
    </source>
</evidence>
<evidence type="ECO:0000256" key="12">
    <source>
        <dbReference type="ARBA" id="ARBA00023136"/>
    </source>
</evidence>
<feature type="region of interest" description="Disordered" evidence="16">
    <location>
        <begin position="1"/>
        <end position="57"/>
    </location>
</feature>
<dbReference type="InterPro" id="IPR027417">
    <property type="entry name" value="P-loop_NTPase"/>
</dbReference>
<protein>
    <recommendedName>
        <fullName evidence="7">2',3'-cyclic-nucleotide 3'-phosphodiesterase</fullName>
        <ecNumber evidence="6">3.1.4.37</ecNumber>
    </recommendedName>
</protein>